<evidence type="ECO:0008006" key="3">
    <source>
        <dbReference type="Google" id="ProtNLM"/>
    </source>
</evidence>
<gene>
    <name evidence="1" type="ORF">EG850_02110</name>
</gene>
<dbReference type="AlphaFoldDB" id="A0A3P3VZW1"/>
<proteinExistence type="predicted"/>
<dbReference type="RefSeq" id="WP_124969368.1">
    <property type="nucleotide sequence ID" value="NZ_RQVS01000002.1"/>
</dbReference>
<evidence type="ECO:0000313" key="1">
    <source>
        <dbReference type="EMBL" id="RRJ88260.1"/>
    </source>
</evidence>
<evidence type="ECO:0000313" key="2">
    <source>
        <dbReference type="Proteomes" id="UP000274391"/>
    </source>
</evidence>
<accession>A0A3P3VZW1</accession>
<dbReference type="Proteomes" id="UP000274391">
    <property type="component" value="Unassembled WGS sequence"/>
</dbReference>
<organism evidence="1 2">
    <name type="scientific">Gulosibacter macacae</name>
    <dbReference type="NCBI Taxonomy" id="2488791"/>
    <lineage>
        <taxon>Bacteria</taxon>
        <taxon>Bacillati</taxon>
        <taxon>Actinomycetota</taxon>
        <taxon>Actinomycetes</taxon>
        <taxon>Micrococcales</taxon>
        <taxon>Microbacteriaceae</taxon>
        <taxon>Gulosibacter</taxon>
    </lineage>
</organism>
<reference evidence="1 2" key="1">
    <citation type="submission" date="2018-11" db="EMBL/GenBank/DDBJ databases">
        <title>YIM 102482-1 draft genome.</title>
        <authorList>
            <person name="Li G."/>
            <person name="Jiang Y."/>
        </authorList>
    </citation>
    <scope>NUCLEOTIDE SEQUENCE [LARGE SCALE GENOMIC DNA]</scope>
    <source>
        <strain evidence="1 2">YIM 102482-1</strain>
    </source>
</reference>
<sequence>MRSTVGMYLHFDGDLRALGLTPSKLRAAVKRGDFIRVSPGAFLDAAQLNSTPHPAELRHVASTLAASTRVAGVVSGSSAANLYRLPLLKSRLAEPVTFTRATNGRTTAWVRIRRAEISPFEVTTRYGMQVTTLERTIRDLADFLPMHELLAATDAAMRQGFDPEVLPTSGRNAMKLRWLKANASDRAESFAESWSRFVMLQSGLPTPVLQISIYDEYGKFLGRVDFGWPEFGALGECDGLNKYDGKGLANGDPEGAIRKEKNREFGIVELGWELSR</sequence>
<dbReference type="EMBL" id="RQVS01000002">
    <property type="protein sequence ID" value="RRJ88260.1"/>
    <property type="molecule type" value="Genomic_DNA"/>
</dbReference>
<protein>
    <recommendedName>
        <fullName evidence="3">AbiEi antitoxin C-terminal domain-containing protein</fullName>
    </recommendedName>
</protein>
<name>A0A3P3VZW1_9MICO</name>
<comment type="caution">
    <text evidence="1">The sequence shown here is derived from an EMBL/GenBank/DDBJ whole genome shotgun (WGS) entry which is preliminary data.</text>
</comment>
<dbReference type="OrthoDB" id="5517693at2"/>
<keyword evidence="2" id="KW-1185">Reference proteome</keyword>